<name>A0A8X6XUW9_9ARAC</name>
<proteinExistence type="predicted"/>
<dbReference type="InterPro" id="IPR008042">
    <property type="entry name" value="Retrotrans_Pao"/>
</dbReference>
<organism evidence="1 2">
    <name type="scientific">Trichonephila inaurata madagascariensis</name>
    <dbReference type="NCBI Taxonomy" id="2747483"/>
    <lineage>
        <taxon>Eukaryota</taxon>
        <taxon>Metazoa</taxon>
        <taxon>Ecdysozoa</taxon>
        <taxon>Arthropoda</taxon>
        <taxon>Chelicerata</taxon>
        <taxon>Arachnida</taxon>
        <taxon>Araneae</taxon>
        <taxon>Araneomorphae</taxon>
        <taxon>Entelegynae</taxon>
        <taxon>Araneoidea</taxon>
        <taxon>Nephilidae</taxon>
        <taxon>Trichonephila</taxon>
        <taxon>Trichonephila inaurata</taxon>
    </lineage>
</organism>
<keyword evidence="2" id="KW-1185">Reference proteome</keyword>
<dbReference type="PANTHER" id="PTHR47331">
    <property type="entry name" value="PHD-TYPE DOMAIN-CONTAINING PROTEIN"/>
    <property type="match status" value="1"/>
</dbReference>
<dbReference type="Proteomes" id="UP000886998">
    <property type="component" value="Unassembled WGS sequence"/>
</dbReference>
<evidence type="ECO:0000313" key="2">
    <source>
        <dbReference type="Proteomes" id="UP000886998"/>
    </source>
</evidence>
<dbReference type="OrthoDB" id="8033604at2759"/>
<sequence length="333" mass="38871">MQKLWLLGLSWDAVVPDKEKSEFENFIRNLQNIEHLNIPRRIIQQNNTLVEIHGFSDSSEQAYGACVYVRCKDCFGNFSVHLLCSKSRVAPVKCVTLPRLELLEAVLLSKLVNKALEAMQMTIDAVHLYTDSSIVLSWIRTQPHRLKCFVANRVIQITDLTSKFEWPLINSKENPADPLSRGLSIHDLNGNNIWWCGPDFLHRDVDFLNNWDCSNTDPSYMNELKPIMNTFVQSTMIDFFDDLYKLSNNYMKFIRILSFLLRFLQKLQKKNVDDIFLTSREPNHARDALVQQSQTQKFNAELKALRLGNNIPPQSVTHEREKYYHAWKLNYPY</sequence>
<comment type="caution">
    <text evidence="1">The sequence shown here is derived from an EMBL/GenBank/DDBJ whole genome shotgun (WGS) entry which is preliminary data.</text>
</comment>
<accession>A0A8X6XUW9</accession>
<reference evidence="1" key="1">
    <citation type="submission" date="2020-08" db="EMBL/GenBank/DDBJ databases">
        <title>Multicomponent nature underlies the extraordinary mechanical properties of spider dragline silk.</title>
        <authorList>
            <person name="Kono N."/>
            <person name="Nakamura H."/>
            <person name="Mori M."/>
            <person name="Yoshida Y."/>
            <person name="Ohtoshi R."/>
            <person name="Malay A.D."/>
            <person name="Moran D.A.P."/>
            <person name="Tomita M."/>
            <person name="Numata K."/>
            <person name="Arakawa K."/>
        </authorList>
    </citation>
    <scope>NUCLEOTIDE SEQUENCE</scope>
</reference>
<dbReference type="EMBL" id="BMAV01013148">
    <property type="protein sequence ID" value="GFY60425.1"/>
    <property type="molecule type" value="Genomic_DNA"/>
</dbReference>
<dbReference type="Pfam" id="PF05380">
    <property type="entry name" value="Peptidase_A17"/>
    <property type="match status" value="1"/>
</dbReference>
<dbReference type="AlphaFoldDB" id="A0A8X6XUW9"/>
<evidence type="ECO:0000313" key="1">
    <source>
        <dbReference type="EMBL" id="GFY60425.1"/>
    </source>
</evidence>
<protein>
    <submittedName>
        <fullName evidence="1">DUF1758 domain-containing protein</fullName>
    </submittedName>
</protein>
<dbReference type="PANTHER" id="PTHR47331:SF5">
    <property type="entry name" value="RIBONUCLEASE H"/>
    <property type="match status" value="1"/>
</dbReference>
<gene>
    <name evidence="1" type="primary">AVEN_100965_1</name>
    <name evidence="1" type="ORF">TNIN_380021</name>
</gene>